<comment type="caution">
    <text evidence="1">The sequence shown here is derived from an EMBL/GenBank/DDBJ whole genome shotgun (WGS) entry which is preliminary data.</text>
</comment>
<organism evidence="1 2">
    <name type="scientific">Aromia moschata</name>
    <dbReference type="NCBI Taxonomy" id="1265417"/>
    <lineage>
        <taxon>Eukaryota</taxon>
        <taxon>Metazoa</taxon>
        <taxon>Ecdysozoa</taxon>
        <taxon>Arthropoda</taxon>
        <taxon>Hexapoda</taxon>
        <taxon>Insecta</taxon>
        <taxon>Pterygota</taxon>
        <taxon>Neoptera</taxon>
        <taxon>Endopterygota</taxon>
        <taxon>Coleoptera</taxon>
        <taxon>Polyphaga</taxon>
        <taxon>Cucujiformia</taxon>
        <taxon>Chrysomeloidea</taxon>
        <taxon>Cerambycidae</taxon>
        <taxon>Cerambycinae</taxon>
        <taxon>Callichromatini</taxon>
        <taxon>Aromia</taxon>
    </lineage>
</organism>
<dbReference type="AlphaFoldDB" id="A0AAV8Y7E3"/>
<evidence type="ECO:0000313" key="2">
    <source>
        <dbReference type="Proteomes" id="UP001162162"/>
    </source>
</evidence>
<reference evidence="1" key="1">
    <citation type="journal article" date="2023" name="Insect Mol. Biol.">
        <title>Genome sequencing provides insights into the evolution of gene families encoding plant cell wall-degrading enzymes in longhorned beetles.</title>
        <authorList>
            <person name="Shin N.R."/>
            <person name="Okamura Y."/>
            <person name="Kirsch R."/>
            <person name="Pauchet Y."/>
        </authorList>
    </citation>
    <scope>NUCLEOTIDE SEQUENCE</scope>
    <source>
        <strain evidence="1">AMC_N1</strain>
    </source>
</reference>
<gene>
    <name evidence="1" type="ORF">NQ318_013030</name>
</gene>
<keyword evidence="2" id="KW-1185">Reference proteome</keyword>
<proteinExistence type="predicted"/>
<evidence type="ECO:0000313" key="1">
    <source>
        <dbReference type="EMBL" id="KAJ8946219.1"/>
    </source>
</evidence>
<dbReference type="EMBL" id="JAPWTK010000192">
    <property type="protein sequence ID" value="KAJ8946219.1"/>
    <property type="molecule type" value="Genomic_DNA"/>
</dbReference>
<dbReference type="Proteomes" id="UP001162162">
    <property type="component" value="Unassembled WGS sequence"/>
</dbReference>
<protein>
    <submittedName>
        <fullName evidence="1">Uncharacterized protein</fullName>
    </submittedName>
</protein>
<accession>A0AAV8Y7E3</accession>
<sequence length="121" mass="13889">MIHVLVRCTQLKELLLLPKCVLKIRLILSNGVLSGFASDLDTAQQILLQNFNTPTETVIFQDPRVFRHSQKEETRLKMNHAALSVDDKNDRGRVKFTPLFRVVHKATEHNKIRMSTLSSTH</sequence>
<name>A0AAV8Y7E3_9CUCU</name>